<dbReference type="Pfam" id="PF00702">
    <property type="entry name" value="Hydrolase"/>
    <property type="match status" value="1"/>
</dbReference>
<dbReference type="Pfam" id="PF00689">
    <property type="entry name" value="Cation_ATPase_C"/>
    <property type="match status" value="1"/>
</dbReference>
<evidence type="ECO:0000256" key="3">
    <source>
        <dbReference type="ARBA" id="ARBA00022692"/>
    </source>
</evidence>
<dbReference type="PRINTS" id="PR00119">
    <property type="entry name" value="CATATPASE"/>
</dbReference>
<dbReference type="GO" id="GO:0005524">
    <property type="term" value="F:ATP binding"/>
    <property type="evidence" value="ECO:0007669"/>
    <property type="project" value="InterPro"/>
</dbReference>
<evidence type="ECO:0000313" key="8">
    <source>
        <dbReference type="EMBL" id="GAF84195.1"/>
    </source>
</evidence>
<dbReference type="GO" id="GO:0005886">
    <property type="term" value="C:plasma membrane"/>
    <property type="evidence" value="ECO:0007669"/>
    <property type="project" value="UniProtKB-SubCell"/>
</dbReference>
<dbReference type="PRINTS" id="PR00120">
    <property type="entry name" value="HATPASE"/>
</dbReference>
<gene>
    <name evidence="8" type="ORF">S01H1_09508</name>
</gene>
<dbReference type="InterPro" id="IPR006068">
    <property type="entry name" value="ATPase_P-typ_cation-transptr_C"/>
</dbReference>
<name>X0U6Q2_9ZZZZ</name>
<accession>X0U6Q2</accession>
<feature type="non-terminal residue" evidence="8">
    <location>
        <position position="1"/>
    </location>
</feature>
<dbReference type="InterPro" id="IPR023214">
    <property type="entry name" value="HAD_sf"/>
</dbReference>
<evidence type="ECO:0000256" key="2">
    <source>
        <dbReference type="ARBA" id="ARBA00022475"/>
    </source>
</evidence>
<feature type="transmembrane region" description="Helical" evidence="6">
    <location>
        <begin position="271"/>
        <end position="290"/>
    </location>
</feature>
<sequence length="332" mass="36973">DHKETAIAIAKEIGLVTANAKALTQTELEKMDKVQFREAIKKVDVFSRVTPKMKAKIIKELQEQGEIVAMTGDGVNDAPALKKADIGVSMGIIGTDVARESSEMVLADDNFASIVNAIEEGRIVFQNVRQTSFYLITTNVAEQITIISALAISFPLPMLPIQLLYLNLVTDTFNGIALAVEPGHNDVLDHPPRNKREKILNKELIPFLILMAGIMVAGTIPLFKYFLPQGIDKARTVAFTAMSMFQLFNVFNMRSLKKSVFKIGIFSNKWVLYGLGASFLLMMGVIFLPWISDVFRFVPLKIGELAIIILITSSVLVAGEIYKFLRYRNRKD</sequence>
<dbReference type="InterPro" id="IPR023298">
    <property type="entry name" value="ATPase_P-typ_TM_dom_sf"/>
</dbReference>
<dbReference type="EMBL" id="BARS01004859">
    <property type="protein sequence ID" value="GAF84195.1"/>
    <property type="molecule type" value="Genomic_DNA"/>
</dbReference>
<evidence type="ECO:0000256" key="4">
    <source>
        <dbReference type="ARBA" id="ARBA00022989"/>
    </source>
</evidence>
<keyword evidence="3 6" id="KW-0812">Transmembrane</keyword>
<dbReference type="InterPro" id="IPR001757">
    <property type="entry name" value="P_typ_ATPase"/>
</dbReference>
<dbReference type="SUPFAM" id="SSF56784">
    <property type="entry name" value="HAD-like"/>
    <property type="match status" value="1"/>
</dbReference>
<proteinExistence type="predicted"/>
<comment type="caution">
    <text evidence="8">The sequence shown here is derived from an EMBL/GenBank/DDBJ whole genome shotgun (WGS) entry which is preliminary data.</text>
</comment>
<dbReference type="InterPro" id="IPR036412">
    <property type="entry name" value="HAD-like_sf"/>
</dbReference>
<dbReference type="PANTHER" id="PTHR43294:SF21">
    <property type="entry name" value="CATION TRANSPORTING ATPASE"/>
    <property type="match status" value="1"/>
</dbReference>
<feature type="domain" description="Cation-transporting P-type ATPase C-terminal" evidence="7">
    <location>
        <begin position="155"/>
        <end position="325"/>
    </location>
</feature>
<dbReference type="AlphaFoldDB" id="X0U6Q2"/>
<feature type="transmembrane region" description="Helical" evidence="6">
    <location>
        <begin position="204"/>
        <end position="227"/>
    </location>
</feature>
<evidence type="ECO:0000259" key="7">
    <source>
        <dbReference type="Pfam" id="PF00689"/>
    </source>
</evidence>
<keyword evidence="4 6" id="KW-1133">Transmembrane helix</keyword>
<organism evidence="8">
    <name type="scientific">marine sediment metagenome</name>
    <dbReference type="NCBI Taxonomy" id="412755"/>
    <lineage>
        <taxon>unclassified sequences</taxon>
        <taxon>metagenomes</taxon>
        <taxon>ecological metagenomes</taxon>
    </lineage>
</organism>
<feature type="transmembrane region" description="Helical" evidence="6">
    <location>
        <begin position="302"/>
        <end position="322"/>
    </location>
</feature>
<evidence type="ECO:0000256" key="5">
    <source>
        <dbReference type="ARBA" id="ARBA00023136"/>
    </source>
</evidence>
<dbReference type="InterPro" id="IPR050510">
    <property type="entry name" value="Cation_transp_ATPase_P-type"/>
</dbReference>
<evidence type="ECO:0000256" key="6">
    <source>
        <dbReference type="SAM" id="Phobius"/>
    </source>
</evidence>
<dbReference type="GO" id="GO:0016887">
    <property type="term" value="F:ATP hydrolysis activity"/>
    <property type="evidence" value="ECO:0007669"/>
    <property type="project" value="InterPro"/>
</dbReference>
<keyword evidence="2" id="KW-1003">Cell membrane</keyword>
<dbReference type="SUPFAM" id="SSF81665">
    <property type="entry name" value="Calcium ATPase, transmembrane domain M"/>
    <property type="match status" value="1"/>
</dbReference>
<keyword evidence="5 6" id="KW-0472">Membrane</keyword>
<dbReference type="Gene3D" id="3.40.50.1000">
    <property type="entry name" value="HAD superfamily/HAD-like"/>
    <property type="match status" value="1"/>
</dbReference>
<dbReference type="NCBIfam" id="TIGR01494">
    <property type="entry name" value="ATPase_P-type"/>
    <property type="match status" value="1"/>
</dbReference>
<evidence type="ECO:0000256" key="1">
    <source>
        <dbReference type="ARBA" id="ARBA00004651"/>
    </source>
</evidence>
<reference evidence="8" key="1">
    <citation type="journal article" date="2014" name="Front. Microbiol.">
        <title>High frequency of phylogenetically diverse reductive dehalogenase-homologous genes in deep subseafloor sedimentary metagenomes.</title>
        <authorList>
            <person name="Kawai M."/>
            <person name="Futagami T."/>
            <person name="Toyoda A."/>
            <person name="Takaki Y."/>
            <person name="Nishi S."/>
            <person name="Hori S."/>
            <person name="Arai W."/>
            <person name="Tsubouchi T."/>
            <person name="Morono Y."/>
            <person name="Uchiyama I."/>
            <person name="Ito T."/>
            <person name="Fujiyama A."/>
            <person name="Inagaki F."/>
            <person name="Takami H."/>
        </authorList>
    </citation>
    <scope>NUCLEOTIDE SEQUENCE</scope>
    <source>
        <strain evidence="8">Expedition CK06-06</strain>
    </source>
</reference>
<comment type="subcellular location">
    <subcellularLocation>
        <location evidence="1">Cell membrane</location>
        <topology evidence="1">Multi-pass membrane protein</topology>
    </subcellularLocation>
</comment>
<dbReference type="Gene3D" id="1.20.1110.10">
    <property type="entry name" value="Calcium-transporting ATPase, transmembrane domain"/>
    <property type="match status" value="2"/>
</dbReference>
<dbReference type="PANTHER" id="PTHR43294">
    <property type="entry name" value="SODIUM/POTASSIUM-TRANSPORTING ATPASE SUBUNIT ALPHA"/>
    <property type="match status" value="1"/>
</dbReference>
<protein>
    <recommendedName>
        <fullName evidence="7">Cation-transporting P-type ATPase C-terminal domain-containing protein</fullName>
    </recommendedName>
</protein>